<comment type="subcellular location">
    <subcellularLocation>
        <location evidence="1">Cell membrane</location>
        <topology evidence="1">Multi-pass membrane protein</topology>
    </subcellularLocation>
</comment>
<organism evidence="10 11">
    <name type="scientific">Gloeobacter kilaueensis (strain ATCC BAA-2537 / CCAP 1431/1 / ULC 316 / JS1)</name>
    <dbReference type="NCBI Taxonomy" id="1183438"/>
    <lineage>
        <taxon>Bacteria</taxon>
        <taxon>Bacillati</taxon>
        <taxon>Cyanobacteriota</taxon>
        <taxon>Cyanophyceae</taxon>
        <taxon>Gloeobacterales</taxon>
        <taxon>Gloeobacteraceae</taxon>
        <taxon>Gloeobacter</taxon>
    </lineage>
</organism>
<dbReference type="GO" id="GO:0010041">
    <property type="term" value="P:response to iron(III) ion"/>
    <property type="evidence" value="ECO:0007669"/>
    <property type="project" value="TreeGrafter"/>
</dbReference>
<dbReference type="Pfam" id="PF13231">
    <property type="entry name" value="PMT_2"/>
    <property type="match status" value="1"/>
</dbReference>
<gene>
    <name evidence="10" type="primary">arnT</name>
    <name evidence="10" type="ORF">GKIL_1885</name>
</gene>
<keyword evidence="7 8" id="KW-0472">Membrane</keyword>
<dbReference type="InterPro" id="IPR038731">
    <property type="entry name" value="RgtA/B/C-like"/>
</dbReference>
<sequence length="533" mass="58693">MLQSSKRAPSIADVLSSLGLVGYTLPLLLVHPSSQSLIGADEGYYAQMAREMLRTHQWLGSVFLGGPWFEKPPLNQWLIAISFQLFGISEGSARLPSLLAAVAGVLLTYGIGRMLLAPRPAFVGALVLPTVYLWMFYGRMAVTDVLLTAIELAGLGCLLLATRTGRSLWAAGWGIAVGLGLLLKFTMVLLPAAATVPWLFWRQREHRLLTNRFLYAGLGLGLGLFGLWYWAASQVYGTVVYEQLFGHLFKLGRQEFHAVGPFYYLWNLPANTFPWLFSAIGGAWVLLRHRQKAAFLLVSYSACLLVLLQLFSTKESYYMLQVCPFLALLSGVWIEECLRGKANFPRTITSALLALFAAFLLTAVVLLILHPAWIAGAAPYLPLALVLGLCWLVVPVAALAWQRLKAAAPPIWTAALIGGPWLTLVLAGTAIGDFSPVFKAFTQQRLSSLIDPAQPIALVYENNGERVSEFIALAFYTPNPGGALDAARVQRDRIHSYWWLAPESRAQLDRLHFPYRPLAQVAGWTLAGRRAGR</sequence>
<evidence type="ECO:0000313" key="10">
    <source>
        <dbReference type="EMBL" id="AGY58131.1"/>
    </source>
</evidence>
<protein>
    <submittedName>
        <fullName evidence="10">Glycosyl transferase family 39</fullName>
    </submittedName>
</protein>
<dbReference type="PANTHER" id="PTHR33908">
    <property type="entry name" value="MANNOSYLTRANSFERASE YKCB-RELATED"/>
    <property type="match status" value="1"/>
</dbReference>
<accession>U5QGQ9</accession>
<dbReference type="InterPro" id="IPR050297">
    <property type="entry name" value="LipidA_mod_glycosyltrf_83"/>
</dbReference>
<keyword evidence="11" id="KW-1185">Reference proteome</keyword>
<dbReference type="GO" id="GO:0016763">
    <property type="term" value="F:pentosyltransferase activity"/>
    <property type="evidence" value="ECO:0007669"/>
    <property type="project" value="TreeGrafter"/>
</dbReference>
<feature type="transmembrane region" description="Helical" evidence="8">
    <location>
        <begin position="121"/>
        <end position="138"/>
    </location>
</feature>
<proteinExistence type="predicted"/>
<dbReference type="PANTHER" id="PTHR33908:SF3">
    <property type="entry name" value="UNDECAPRENYL PHOSPHATE-ALPHA-4-AMINO-4-DEOXY-L-ARABINOSE ARABINOSYL TRANSFERASE"/>
    <property type="match status" value="1"/>
</dbReference>
<feature type="transmembrane region" description="Helical" evidence="8">
    <location>
        <begin position="168"/>
        <end position="201"/>
    </location>
</feature>
<feature type="transmembrane region" description="Helical" evidence="8">
    <location>
        <begin position="213"/>
        <end position="231"/>
    </location>
</feature>
<feature type="transmembrane region" description="Helical" evidence="8">
    <location>
        <begin position="294"/>
        <end position="312"/>
    </location>
</feature>
<feature type="transmembrane region" description="Helical" evidence="8">
    <location>
        <begin position="380"/>
        <end position="399"/>
    </location>
</feature>
<keyword evidence="3" id="KW-0328">Glycosyltransferase</keyword>
<dbReference type="STRING" id="1183438.GKIL_1885"/>
<dbReference type="KEGG" id="glj:GKIL_1885"/>
<dbReference type="GO" id="GO:0009103">
    <property type="term" value="P:lipopolysaccharide biosynthetic process"/>
    <property type="evidence" value="ECO:0007669"/>
    <property type="project" value="UniProtKB-ARBA"/>
</dbReference>
<evidence type="ECO:0000259" key="9">
    <source>
        <dbReference type="Pfam" id="PF13231"/>
    </source>
</evidence>
<feature type="transmembrane region" description="Helical" evidence="8">
    <location>
        <begin position="318"/>
        <end position="338"/>
    </location>
</feature>
<feature type="transmembrane region" description="Helical" evidence="8">
    <location>
        <begin position="350"/>
        <end position="374"/>
    </location>
</feature>
<evidence type="ECO:0000256" key="7">
    <source>
        <dbReference type="ARBA" id="ARBA00023136"/>
    </source>
</evidence>
<keyword evidence="5 8" id="KW-0812">Transmembrane</keyword>
<evidence type="ECO:0000256" key="8">
    <source>
        <dbReference type="SAM" id="Phobius"/>
    </source>
</evidence>
<dbReference type="eggNOG" id="COG1807">
    <property type="taxonomic scope" value="Bacteria"/>
</dbReference>
<dbReference type="EMBL" id="CP003587">
    <property type="protein sequence ID" value="AGY58131.1"/>
    <property type="molecule type" value="Genomic_DNA"/>
</dbReference>
<feature type="transmembrane region" description="Helical" evidence="8">
    <location>
        <begin position="145"/>
        <end position="162"/>
    </location>
</feature>
<evidence type="ECO:0000256" key="5">
    <source>
        <dbReference type="ARBA" id="ARBA00022692"/>
    </source>
</evidence>
<evidence type="ECO:0000256" key="2">
    <source>
        <dbReference type="ARBA" id="ARBA00022475"/>
    </source>
</evidence>
<keyword evidence="6 8" id="KW-1133">Transmembrane helix</keyword>
<evidence type="ECO:0000313" key="11">
    <source>
        <dbReference type="Proteomes" id="UP000017396"/>
    </source>
</evidence>
<feature type="transmembrane region" description="Helical" evidence="8">
    <location>
        <begin position="411"/>
        <end position="431"/>
    </location>
</feature>
<dbReference type="GO" id="GO:0005886">
    <property type="term" value="C:plasma membrane"/>
    <property type="evidence" value="ECO:0007669"/>
    <property type="project" value="UniProtKB-SubCell"/>
</dbReference>
<reference evidence="10 11" key="1">
    <citation type="journal article" date="2013" name="PLoS ONE">
        <title>Cultivation and Complete Genome Sequencing of Gloeobacter kilaueensis sp. nov., from a Lava Cave in Kilauea Caldera, Hawai'i.</title>
        <authorList>
            <person name="Saw J.H."/>
            <person name="Schatz M."/>
            <person name="Brown M.V."/>
            <person name="Kunkel D.D."/>
            <person name="Foster J.S."/>
            <person name="Shick H."/>
            <person name="Christensen S."/>
            <person name="Hou S."/>
            <person name="Wan X."/>
            <person name="Donachie S.P."/>
        </authorList>
    </citation>
    <scope>NUCLEOTIDE SEQUENCE [LARGE SCALE GENOMIC DNA]</scope>
    <source>
        <strain evidence="11">JS</strain>
    </source>
</reference>
<evidence type="ECO:0000256" key="1">
    <source>
        <dbReference type="ARBA" id="ARBA00004651"/>
    </source>
</evidence>
<evidence type="ECO:0000256" key="4">
    <source>
        <dbReference type="ARBA" id="ARBA00022679"/>
    </source>
</evidence>
<feature type="domain" description="Glycosyltransferase RgtA/B/C/D-like" evidence="9">
    <location>
        <begin position="71"/>
        <end position="230"/>
    </location>
</feature>
<dbReference type="HOGENOM" id="CLU_038252_0_0_3"/>
<feature type="transmembrane region" description="Helical" evidence="8">
    <location>
        <begin position="263"/>
        <end position="287"/>
    </location>
</feature>
<keyword evidence="2" id="KW-1003">Cell membrane</keyword>
<name>U5QGQ9_GLOK1</name>
<dbReference type="Proteomes" id="UP000017396">
    <property type="component" value="Chromosome"/>
</dbReference>
<dbReference type="RefSeq" id="WP_023173256.1">
    <property type="nucleotide sequence ID" value="NC_022600.1"/>
</dbReference>
<evidence type="ECO:0000256" key="6">
    <source>
        <dbReference type="ARBA" id="ARBA00022989"/>
    </source>
</evidence>
<dbReference type="AlphaFoldDB" id="U5QGQ9"/>
<feature type="transmembrane region" description="Helical" evidence="8">
    <location>
        <begin position="95"/>
        <end position="115"/>
    </location>
</feature>
<evidence type="ECO:0000256" key="3">
    <source>
        <dbReference type="ARBA" id="ARBA00022676"/>
    </source>
</evidence>
<keyword evidence="4 10" id="KW-0808">Transferase</keyword>